<keyword evidence="2" id="KW-1185">Reference proteome</keyword>
<name>D1C202_SPHTD</name>
<evidence type="ECO:0000313" key="1">
    <source>
        <dbReference type="EMBL" id="ACZ38269.1"/>
    </source>
</evidence>
<reference evidence="2" key="1">
    <citation type="submission" date="2009-11" db="EMBL/GenBank/DDBJ databases">
        <title>The complete chromosome 1 of Sphaerobacter thermophilus DSM 20745.</title>
        <authorList>
            <person name="Lucas S."/>
            <person name="Copeland A."/>
            <person name="Lapidus A."/>
            <person name="Glavina del Rio T."/>
            <person name="Dalin E."/>
            <person name="Tice H."/>
            <person name="Bruce D."/>
            <person name="Goodwin L."/>
            <person name="Pitluck S."/>
            <person name="Kyrpides N."/>
            <person name="Mavromatis K."/>
            <person name="Ivanova N."/>
            <person name="Mikhailova N."/>
            <person name="LaButti K.M."/>
            <person name="Clum A."/>
            <person name="Sun H.I."/>
            <person name="Brettin T."/>
            <person name="Detter J.C."/>
            <person name="Han C."/>
            <person name="Larimer F."/>
            <person name="Land M."/>
            <person name="Hauser L."/>
            <person name="Markowitz V."/>
            <person name="Cheng J.F."/>
            <person name="Hugenholtz P."/>
            <person name="Woyke T."/>
            <person name="Wu D."/>
            <person name="Steenblock K."/>
            <person name="Schneider S."/>
            <person name="Pukall R."/>
            <person name="Goeker M."/>
            <person name="Klenk H.P."/>
            <person name="Eisen J.A."/>
        </authorList>
    </citation>
    <scope>NUCLEOTIDE SEQUENCE [LARGE SCALE GENOMIC DNA]</scope>
    <source>
        <strain evidence="2">ATCC 49802 / DSM 20745 / S 6022</strain>
    </source>
</reference>
<proteinExistence type="predicted"/>
<dbReference type="HOGENOM" id="CLU_3276849_0_0_0"/>
<dbReference type="AlphaFoldDB" id="D1C202"/>
<dbReference type="Proteomes" id="UP000002027">
    <property type="component" value="Chromosome 1"/>
</dbReference>
<reference evidence="1 2" key="2">
    <citation type="journal article" date="2010" name="Stand. Genomic Sci.">
        <title>Complete genome sequence of Desulfohalobium retbaense type strain (HR(100)).</title>
        <authorList>
            <person name="Spring S."/>
            <person name="Nolan M."/>
            <person name="Lapidus A."/>
            <person name="Glavina Del Rio T."/>
            <person name="Copeland A."/>
            <person name="Tice H."/>
            <person name="Cheng J.F."/>
            <person name="Lucas S."/>
            <person name="Land M."/>
            <person name="Chen F."/>
            <person name="Bruce D."/>
            <person name="Goodwin L."/>
            <person name="Pitluck S."/>
            <person name="Ivanova N."/>
            <person name="Mavromatis K."/>
            <person name="Mikhailova N."/>
            <person name="Pati A."/>
            <person name="Chen A."/>
            <person name="Palaniappan K."/>
            <person name="Hauser L."/>
            <person name="Chang Y.J."/>
            <person name="Jeffries C.D."/>
            <person name="Munk C."/>
            <person name="Kiss H."/>
            <person name="Chain P."/>
            <person name="Han C."/>
            <person name="Brettin T."/>
            <person name="Detter J.C."/>
            <person name="Schuler E."/>
            <person name="Goker M."/>
            <person name="Rohde M."/>
            <person name="Bristow J."/>
            <person name="Eisen J.A."/>
            <person name="Markowitz V."/>
            <person name="Hugenholtz P."/>
            <person name="Kyrpides N.C."/>
            <person name="Klenk H.P."/>
        </authorList>
    </citation>
    <scope>NUCLEOTIDE SEQUENCE [LARGE SCALE GENOMIC DNA]</scope>
    <source>
        <strain evidence="2">ATCC 49802 / DSM 20745 / S 6022</strain>
    </source>
</reference>
<evidence type="ECO:0000313" key="2">
    <source>
        <dbReference type="Proteomes" id="UP000002027"/>
    </source>
</evidence>
<sequence>MRYVAEIDRGARLTVDLGPNSLRLPLDLLTPVAQATSPTGR</sequence>
<dbReference type="InParanoid" id="D1C202"/>
<protein>
    <submittedName>
        <fullName evidence="1">Uncharacterized protein</fullName>
    </submittedName>
</protein>
<gene>
    <name evidence="1" type="ordered locus">Sthe_0832</name>
</gene>
<accession>D1C202</accession>
<dbReference type="EMBL" id="CP001823">
    <property type="protein sequence ID" value="ACZ38269.1"/>
    <property type="molecule type" value="Genomic_DNA"/>
</dbReference>
<dbReference type="KEGG" id="sti:Sthe_0832"/>
<organism evidence="1 2">
    <name type="scientific">Sphaerobacter thermophilus (strain ATCC 49802 / DSM 20745 / KCCM 41009 / NCIMB 13125 / S 6022)</name>
    <dbReference type="NCBI Taxonomy" id="479434"/>
    <lineage>
        <taxon>Bacteria</taxon>
        <taxon>Pseudomonadati</taxon>
        <taxon>Thermomicrobiota</taxon>
        <taxon>Thermomicrobia</taxon>
        <taxon>Sphaerobacterales</taxon>
        <taxon>Sphaerobacterineae</taxon>
        <taxon>Sphaerobacteraceae</taxon>
        <taxon>Sphaerobacter</taxon>
    </lineage>
</organism>